<name>A0AAV3NW40_LITER</name>
<sequence length="147" mass="16523">MSRLGLLDWKRRNLGNVQLSIQSKQAEPDVLQQGFITVTSKGQAIGNTPTPIDCDQLLTRRLEGDAVEVMDKEFGEEEIKQYILHGRKQSSWARWNKFNFTHMTLIPKVLKPTNMSQFRPIALCNTIAKVISKTLANGRVVGITVGT</sequence>
<reference evidence="1 2" key="1">
    <citation type="submission" date="2024-01" db="EMBL/GenBank/DDBJ databases">
        <title>The complete chloroplast genome sequence of Lithospermum erythrorhizon: insights into the phylogenetic relationship among Boraginaceae species and the maternal lineages of purple gromwells.</title>
        <authorList>
            <person name="Okada T."/>
            <person name="Watanabe K."/>
        </authorList>
    </citation>
    <scope>NUCLEOTIDE SEQUENCE [LARGE SCALE GENOMIC DNA]</scope>
</reference>
<accession>A0AAV3NW40</accession>
<dbReference type="Proteomes" id="UP001454036">
    <property type="component" value="Unassembled WGS sequence"/>
</dbReference>
<proteinExistence type="predicted"/>
<evidence type="ECO:0000313" key="2">
    <source>
        <dbReference type="Proteomes" id="UP001454036"/>
    </source>
</evidence>
<organism evidence="1 2">
    <name type="scientific">Lithospermum erythrorhizon</name>
    <name type="common">Purple gromwell</name>
    <name type="synonym">Lithospermum officinale var. erythrorhizon</name>
    <dbReference type="NCBI Taxonomy" id="34254"/>
    <lineage>
        <taxon>Eukaryota</taxon>
        <taxon>Viridiplantae</taxon>
        <taxon>Streptophyta</taxon>
        <taxon>Embryophyta</taxon>
        <taxon>Tracheophyta</taxon>
        <taxon>Spermatophyta</taxon>
        <taxon>Magnoliopsida</taxon>
        <taxon>eudicotyledons</taxon>
        <taxon>Gunneridae</taxon>
        <taxon>Pentapetalae</taxon>
        <taxon>asterids</taxon>
        <taxon>lamiids</taxon>
        <taxon>Boraginales</taxon>
        <taxon>Boraginaceae</taxon>
        <taxon>Boraginoideae</taxon>
        <taxon>Lithospermeae</taxon>
        <taxon>Lithospermum</taxon>
    </lineage>
</organism>
<evidence type="ECO:0000313" key="1">
    <source>
        <dbReference type="EMBL" id="GAA0143565.1"/>
    </source>
</evidence>
<dbReference type="AlphaFoldDB" id="A0AAV3NW40"/>
<gene>
    <name evidence="1" type="ORF">LIER_04221</name>
</gene>
<protein>
    <submittedName>
        <fullName evidence="1">Uncharacterized protein</fullName>
    </submittedName>
</protein>
<keyword evidence="2" id="KW-1185">Reference proteome</keyword>
<dbReference type="EMBL" id="BAABME010000532">
    <property type="protein sequence ID" value="GAA0143565.1"/>
    <property type="molecule type" value="Genomic_DNA"/>
</dbReference>
<comment type="caution">
    <text evidence="1">The sequence shown here is derived from an EMBL/GenBank/DDBJ whole genome shotgun (WGS) entry which is preliminary data.</text>
</comment>